<evidence type="ECO:0000256" key="1">
    <source>
        <dbReference type="ARBA" id="ARBA00022574"/>
    </source>
</evidence>
<dbReference type="CDD" id="cd00200">
    <property type="entry name" value="WD40"/>
    <property type="match status" value="1"/>
</dbReference>
<feature type="repeat" description="WD" evidence="3">
    <location>
        <begin position="162"/>
        <end position="203"/>
    </location>
</feature>
<feature type="repeat" description="WD" evidence="3">
    <location>
        <begin position="30"/>
        <end position="71"/>
    </location>
</feature>
<dbReference type="RefSeq" id="WP_209638175.1">
    <property type="nucleotide sequence ID" value="NZ_JAGINW010000001.1"/>
</dbReference>
<protein>
    <submittedName>
        <fullName evidence="4">WD40 repeat protein</fullName>
    </submittedName>
</protein>
<dbReference type="InterPro" id="IPR001680">
    <property type="entry name" value="WD40_rpt"/>
</dbReference>
<dbReference type="PRINTS" id="PR00320">
    <property type="entry name" value="GPROTEINBRPT"/>
</dbReference>
<dbReference type="Proteomes" id="UP001519332">
    <property type="component" value="Unassembled WGS sequence"/>
</dbReference>
<sequence length="327" mass="34557">MLLAATSLGVGGVASWLVVSHKRDDSIKVLTGHSDVLFSVIFSPDGRTVASGCMDKTIRIWDVESGSIRSTLALGEPGGGLADLNFSPDGRTIMASVGWTAGLGERAAFWDLSAGNRLGAIQLQGQHNKCAFSSDGTLLAVAGAQKTIALWDIKTRKQVGTFVGHSGNVADVAFSKNARFLASISSDNTVRLWDVASRQQVAAINDTEIGNTAAYITISPNETMVGYTMSPGGFKLWRVSSATASDIDSGVHPSASSPVFSPDSRRIACVEQSEGKCVVRIFDVETRTEVAMLYGHDNAITSLAYSPDGKTLASCSFDKTVRIWSAA</sequence>
<feature type="repeat" description="WD" evidence="3">
    <location>
        <begin position="131"/>
        <end position="161"/>
    </location>
</feature>
<dbReference type="PROSITE" id="PS50294">
    <property type="entry name" value="WD_REPEATS_REGION"/>
    <property type="match status" value="3"/>
</dbReference>
<comment type="caution">
    <text evidence="4">The sequence shown here is derived from an EMBL/GenBank/DDBJ whole genome shotgun (WGS) entry which is preliminary data.</text>
</comment>
<dbReference type="SMART" id="SM00320">
    <property type="entry name" value="WD40"/>
    <property type="match status" value="5"/>
</dbReference>
<name>A0ABS4TDY1_9PSEU</name>
<keyword evidence="1 3" id="KW-0853">WD repeat</keyword>
<evidence type="ECO:0000256" key="3">
    <source>
        <dbReference type="PROSITE-ProRule" id="PRU00221"/>
    </source>
</evidence>
<reference evidence="4 5" key="1">
    <citation type="submission" date="2021-03" db="EMBL/GenBank/DDBJ databases">
        <title>Sequencing the genomes of 1000 actinobacteria strains.</title>
        <authorList>
            <person name="Klenk H.-P."/>
        </authorList>
    </citation>
    <scope>NUCLEOTIDE SEQUENCE [LARGE SCALE GENOMIC DNA]</scope>
    <source>
        <strain evidence="4 5">DSM 46670</strain>
    </source>
</reference>
<dbReference type="PROSITE" id="PS00678">
    <property type="entry name" value="WD_REPEATS_1"/>
    <property type="match status" value="2"/>
</dbReference>
<accession>A0ABS4TDY1</accession>
<dbReference type="EMBL" id="JAGINW010000001">
    <property type="protein sequence ID" value="MBP2322619.1"/>
    <property type="molecule type" value="Genomic_DNA"/>
</dbReference>
<keyword evidence="5" id="KW-1185">Reference proteome</keyword>
<dbReference type="PROSITE" id="PS50082">
    <property type="entry name" value="WD_REPEATS_2"/>
    <property type="match status" value="4"/>
</dbReference>
<feature type="repeat" description="WD" evidence="3">
    <location>
        <begin position="293"/>
        <end position="327"/>
    </location>
</feature>
<dbReference type="InterPro" id="IPR015943">
    <property type="entry name" value="WD40/YVTN_repeat-like_dom_sf"/>
</dbReference>
<dbReference type="InterPro" id="IPR036322">
    <property type="entry name" value="WD40_repeat_dom_sf"/>
</dbReference>
<dbReference type="PANTHER" id="PTHR19879">
    <property type="entry name" value="TRANSCRIPTION INITIATION FACTOR TFIID"/>
    <property type="match status" value="1"/>
</dbReference>
<dbReference type="SUPFAM" id="SSF50978">
    <property type="entry name" value="WD40 repeat-like"/>
    <property type="match status" value="1"/>
</dbReference>
<keyword evidence="2" id="KW-0677">Repeat</keyword>
<proteinExistence type="predicted"/>
<dbReference type="Pfam" id="PF00400">
    <property type="entry name" value="WD40"/>
    <property type="match status" value="4"/>
</dbReference>
<evidence type="ECO:0000313" key="4">
    <source>
        <dbReference type="EMBL" id="MBP2322619.1"/>
    </source>
</evidence>
<dbReference type="PANTHER" id="PTHR19879:SF9">
    <property type="entry name" value="TRANSCRIPTION INITIATION FACTOR TFIID SUBUNIT 5"/>
    <property type="match status" value="1"/>
</dbReference>
<evidence type="ECO:0000313" key="5">
    <source>
        <dbReference type="Proteomes" id="UP001519332"/>
    </source>
</evidence>
<gene>
    <name evidence="4" type="ORF">JOF56_003004</name>
</gene>
<dbReference type="InterPro" id="IPR019775">
    <property type="entry name" value="WD40_repeat_CS"/>
</dbReference>
<evidence type="ECO:0000256" key="2">
    <source>
        <dbReference type="ARBA" id="ARBA00022737"/>
    </source>
</evidence>
<dbReference type="InterPro" id="IPR020472">
    <property type="entry name" value="WD40_PAC1"/>
</dbReference>
<dbReference type="Gene3D" id="2.130.10.10">
    <property type="entry name" value="YVTN repeat-like/Quinoprotein amine dehydrogenase"/>
    <property type="match status" value="3"/>
</dbReference>
<organism evidence="4 5">
    <name type="scientific">Kibdelosporangium banguiense</name>
    <dbReference type="NCBI Taxonomy" id="1365924"/>
    <lineage>
        <taxon>Bacteria</taxon>
        <taxon>Bacillati</taxon>
        <taxon>Actinomycetota</taxon>
        <taxon>Actinomycetes</taxon>
        <taxon>Pseudonocardiales</taxon>
        <taxon>Pseudonocardiaceae</taxon>
        <taxon>Kibdelosporangium</taxon>
    </lineage>
</organism>